<evidence type="ECO:0000313" key="2">
    <source>
        <dbReference type="Proteomes" id="UP001472677"/>
    </source>
</evidence>
<gene>
    <name evidence="1" type="ORF">V6N12_029265</name>
</gene>
<evidence type="ECO:0000313" key="1">
    <source>
        <dbReference type="EMBL" id="KAK8524399.1"/>
    </source>
</evidence>
<reference evidence="1 2" key="1">
    <citation type="journal article" date="2024" name="G3 (Bethesda)">
        <title>Genome assembly of Hibiscus sabdariffa L. provides insights into metabolisms of medicinal natural products.</title>
        <authorList>
            <person name="Kim T."/>
        </authorList>
    </citation>
    <scope>NUCLEOTIDE SEQUENCE [LARGE SCALE GENOMIC DNA]</scope>
    <source>
        <strain evidence="1">TK-2024</strain>
        <tissue evidence="1">Old leaves</tissue>
    </source>
</reference>
<dbReference type="PANTHER" id="PTHR31170">
    <property type="entry name" value="BNAC04G53230D PROTEIN"/>
    <property type="match status" value="1"/>
</dbReference>
<proteinExistence type="predicted"/>
<dbReference type="Proteomes" id="UP001472677">
    <property type="component" value="Unassembled WGS sequence"/>
</dbReference>
<dbReference type="EMBL" id="JBBPBM010000041">
    <property type="protein sequence ID" value="KAK8524399.1"/>
    <property type="molecule type" value="Genomic_DNA"/>
</dbReference>
<name>A0ABR2CXB5_9ROSI</name>
<dbReference type="Pfam" id="PF03140">
    <property type="entry name" value="DUF247"/>
    <property type="match status" value="1"/>
</dbReference>
<accession>A0ABR2CXB5</accession>
<organism evidence="1 2">
    <name type="scientific">Hibiscus sabdariffa</name>
    <name type="common">roselle</name>
    <dbReference type="NCBI Taxonomy" id="183260"/>
    <lineage>
        <taxon>Eukaryota</taxon>
        <taxon>Viridiplantae</taxon>
        <taxon>Streptophyta</taxon>
        <taxon>Embryophyta</taxon>
        <taxon>Tracheophyta</taxon>
        <taxon>Spermatophyta</taxon>
        <taxon>Magnoliopsida</taxon>
        <taxon>eudicotyledons</taxon>
        <taxon>Gunneridae</taxon>
        <taxon>Pentapetalae</taxon>
        <taxon>rosids</taxon>
        <taxon>malvids</taxon>
        <taxon>Malvales</taxon>
        <taxon>Malvaceae</taxon>
        <taxon>Malvoideae</taxon>
        <taxon>Hibiscus</taxon>
    </lineage>
</organism>
<dbReference type="PANTHER" id="PTHR31170:SF18">
    <property type="entry name" value="(WILD MALAYSIAN BANANA) HYPOTHETICAL PROTEIN"/>
    <property type="match status" value="1"/>
</dbReference>
<sequence>MFGYVSASAGKWKKVPIYKVPSCIRGGNNEEQRAYTPQIVSIRPYHHGEDHLKLMEEHKQQALFHCLKRSNKPFETFMNSVAPKWWEI</sequence>
<dbReference type="InterPro" id="IPR004158">
    <property type="entry name" value="DUF247_pln"/>
</dbReference>
<comment type="caution">
    <text evidence="1">The sequence shown here is derived from an EMBL/GenBank/DDBJ whole genome shotgun (WGS) entry which is preliminary data.</text>
</comment>
<protein>
    <submittedName>
        <fullName evidence="1">Uncharacterized protein</fullName>
    </submittedName>
</protein>
<keyword evidence="2" id="KW-1185">Reference proteome</keyword>